<dbReference type="EMBL" id="CP137852">
    <property type="protein sequence ID" value="WPB85086.1"/>
    <property type="molecule type" value="Genomic_DNA"/>
</dbReference>
<gene>
    <name evidence="2" type="ORF">R9Z33_23715</name>
</gene>
<evidence type="ECO:0000256" key="1">
    <source>
        <dbReference type="SAM" id="MobiDB-lite"/>
    </source>
</evidence>
<feature type="compositionally biased region" description="Low complexity" evidence="1">
    <location>
        <begin position="157"/>
        <end position="166"/>
    </location>
</feature>
<evidence type="ECO:0000313" key="2">
    <source>
        <dbReference type="EMBL" id="WPB85086.1"/>
    </source>
</evidence>
<protein>
    <recommendedName>
        <fullName evidence="4">Lipoprotein</fullName>
    </recommendedName>
</protein>
<dbReference type="Proteomes" id="UP001305521">
    <property type="component" value="Chromosome"/>
</dbReference>
<accession>A0ABZ0PII2</accession>
<evidence type="ECO:0000313" key="3">
    <source>
        <dbReference type="Proteomes" id="UP001305521"/>
    </source>
</evidence>
<proteinExistence type="predicted"/>
<keyword evidence="3" id="KW-1185">Reference proteome</keyword>
<evidence type="ECO:0008006" key="4">
    <source>
        <dbReference type="Google" id="ProtNLM"/>
    </source>
</evidence>
<feature type="region of interest" description="Disordered" evidence="1">
    <location>
        <begin position="140"/>
        <end position="166"/>
    </location>
</feature>
<name>A0ABZ0PII2_9PROT</name>
<reference evidence="2 3" key="1">
    <citation type="submission" date="2023-11" db="EMBL/GenBank/DDBJ databases">
        <title>Arctic aerobic anoxygenic photoheterotroph Sediminicoccus rosea KRV36 adapts its photosynthesis to long days of polar summer.</title>
        <authorList>
            <person name="Tomasch J."/>
            <person name="Kopejtka K."/>
            <person name="Bily T."/>
            <person name="Gardiner A.T."/>
            <person name="Gardian Z."/>
            <person name="Shivaramu S."/>
            <person name="Koblizek M."/>
            <person name="Engelhardt F."/>
            <person name="Kaftan D."/>
        </authorList>
    </citation>
    <scope>NUCLEOTIDE SEQUENCE [LARGE SCALE GENOMIC DNA]</scope>
    <source>
        <strain evidence="2 3">R-30</strain>
    </source>
</reference>
<dbReference type="PROSITE" id="PS51257">
    <property type="entry name" value="PROKAR_LIPOPROTEIN"/>
    <property type="match status" value="1"/>
</dbReference>
<dbReference type="RefSeq" id="WP_318649051.1">
    <property type="nucleotide sequence ID" value="NZ_CP137852.1"/>
</dbReference>
<organism evidence="2 3">
    <name type="scientific">Sediminicoccus rosea</name>
    <dbReference type="NCBI Taxonomy" id="1225128"/>
    <lineage>
        <taxon>Bacteria</taxon>
        <taxon>Pseudomonadati</taxon>
        <taxon>Pseudomonadota</taxon>
        <taxon>Alphaproteobacteria</taxon>
        <taxon>Acetobacterales</taxon>
        <taxon>Roseomonadaceae</taxon>
        <taxon>Sediminicoccus</taxon>
    </lineage>
</organism>
<sequence>MARRLILSLFALSACTGGPEREREAAEAILDSHRASLQALGAPAPASRPRAAPLPVGHSHAAASLLGASPEAVRAALGEPMLRRTEGPAQVWLYSGGGCQLDIVLYAGEAGPRVAHVQARAGGLAQRSETSCLRDISAQAANPRRAAPPSIPPAPAPLAEEAGSDA</sequence>